<organism evidence="2 3">
    <name type="scientific">Elysia marginata</name>
    <dbReference type="NCBI Taxonomy" id="1093978"/>
    <lineage>
        <taxon>Eukaryota</taxon>
        <taxon>Metazoa</taxon>
        <taxon>Spiralia</taxon>
        <taxon>Lophotrochozoa</taxon>
        <taxon>Mollusca</taxon>
        <taxon>Gastropoda</taxon>
        <taxon>Heterobranchia</taxon>
        <taxon>Euthyneura</taxon>
        <taxon>Panpulmonata</taxon>
        <taxon>Sacoglossa</taxon>
        <taxon>Placobranchoidea</taxon>
        <taxon>Plakobranchidae</taxon>
        <taxon>Elysia</taxon>
    </lineage>
</organism>
<dbReference type="InterPro" id="IPR029526">
    <property type="entry name" value="PGBD"/>
</dbReference>
<gene>
    <name evidence="2" type="ORF">ElyMa_004690300</name>
</gene>
<reference evidence="2 3" key="1">
    <citation type="journal article" date="2021" name="Elife">
        <title>Chloroplast acquisition without the gene transfer in kleptoplastic sea slugs, Plakobranchus ocellatus.</title>
        <authorList>
            <person name="Maeda T."/>
            <person name="Takahashi S."/>
            <person name="Yoshida T."/>
            <person name="Shimamura S."/>
            <person name="Takaki Y."/>
            <person name="Nagai Y."/>
            <person name="Toyoda A."/>
            <person name="Suzuki Y."/>
            <person name="Arimoto A."/>
            <person name="Ishii H."/>
            <person name="Satoh N."/>
            <person name="Nishiyama T."/>
            <person name="Hasebe M."/>
            <person name="Maruyama T."/>
            <person name="Minagawa J."/>
            <person name="Obokata J."/>
            <person name="Shigenobu S."/>
        </authorList>
    </citation>
    <scope>NUCLEOTIDE SEQUENCE [LARGE SCALE GENOMIC DNA]</scope>
</reference>
<dbReference type="EMBL" id="BMAT01009404">
    <property type="protein sequence ID" value="GFS05777.1"/>
    <property type="molecule type" value="Genomic_DNA"/>
</dbReference>
<sequence length="103" mass="11760">MIVGYKGRWKYKQINASKPHKYHIKSFGLVDSTSGYVLQILTYYGTNTSYHPDCDPDSGMAIRILDTLLKDIGTGYHNFADRCYTTRALVEHLTQKNFIIPAL</sequence>
<accession>A0AAV4I683</accession>
<dbReference type="Proteomes" id="UP000762676">
    <property type="component" value="Unassembled WGS sequence"/>
</dbReference>
<name>A0AAV4I683_9GAST</name>
<evidence type="ECO:0000313" key="2">
    <source>
        <dbReference type="EMBL" id="GFS05777.1"/>
    </source>
</evidence>
<feature type="domain" description="PiggyBac transposable element-derived protein" evidence="1">
    <location>
        <begin position="2"/>
        <end position="98"/>
    </location>
</feature>
<dbReference type="Pfam" id="PF13843">
    <property type="entry name" value="DDE_Tnp_1_7"/>
    <property type="match status" value="1"/>
</dbReference>
<protein>
    <submittedName>
        <fullName evidence="2">PiggyBac transposable element-derived protein 4</fullName>
    </submittedName>
</protein>
<evidence type="ECO:0000259" key="1">
    <source>
        <dbReference type="Pfam" id="PF13843"/>
    </source>
</evidence>
<dbReference type="AlphaFoldDB" id="A0AAV4I683"/>
<evidence type="ECO:0000313" key="3">
    <source>
        <dbReference type="Proteomes" id="UP000762676"/>
    </source>
</evidence>
<comment type="caution">
    <text evidence="2">The sequence shown here is derived from an EMBL/GenBank/DDBJ whole genome shotgun (WGS) entry which is preliminary data.</text>
</comment>
<keyword evidence="3" id="KW-1185">Reference proteome</keyword>
<proteinExistence type="predicted"/>